<dbReference type="PANTHER" id="PTHR12415">
    <property type="entry name" value="TYROSYL-DNA PHOSPHODIESTERASE 1"/>
    <property type="match status" value="1"/>
</dbReference>
<evidence type="ECO:0000256" key="5">
    <source>
        <dbReference type="ARBA" id="ARBA00022801"/>
    </source>
</evidence>
<evidence type="ECO:0000256" key="3">
    <source>
        <dbReference type="ARBA" id="ARBA00022722"/>
    </source>
</evidence>
<dbReference type="EMBL" id="JAKLMC020000003">
    <property type="protein sequence ID" value="KAK5957183.1"/>
    <property type="molecule type" value="Genomic_DNA"/>
</dbReference>
<reference evidence="13 14" key="1">
    <citation type="submission" date="2022-12" db="EMBL/GenBank/DDBJ databases">
        <title>Genomic features and morphological characterization of a novel Knufia sp. strain isolated from spacecraft assembly facility.</title>
        <authorList>
            <person name="Teixeira M."/>
            <person name="Chander A.M."/>
            <person name="Stajich J.E."/>
            <person name="Venkateswaran K."/>
        </authorList>
    </citation>
    <scope>NUCLEOTIDE SEQUENCE [LARGE SCALE GENOMIC DNA]</scope>
    <source>
        <strain evidence="13 14">FJI-L2-BK-P2</strain>
    </source>
</reference>
<gene>
    <name evidence="13" type="ORF">OHC33_001554</name>
</gene>
<evidence type="ECO:0000256" key="7">
    <source>
        <dbReference type="ARBA" id="ARBA00023204"/>
    </source>
</evidence>
<keyword evidence="5" id="KW-0378">Hydrolase</keyword>
<feature type="region of interest" description="Disordered" evidence="12">
    <location>
        <begin position="26"/>
        <end position="61"/>
    </location>
</feature>
<dbReference type="GO" id="GO:0004527">
    <property type="term" value="F:exonuclease activity"/>
    <property type="evidence" value="ECO:0007669"/>
    <property type="project" value="UniProtKB-KW"/>
</dbReference>
<evidence type="ECO:0000256" key="11">
    <source>
        <dbReference type="PIRSR" id="PIRSR610347-3"/>
    </source>
</evidence>
<comment type="subcellular location">
    <subcellularLocation>
        <location evidence="1">Nucleus</location>
    </subcellularLocation>
</comment>
<feature type="active site" description="Proton donor/acceptor" evidence="9">
    <location>
        <position position="436"/>
    </location>
</feature>
<dbReference type="Gene3D" id="3.30.870.10">
    <property type="entry name" value="Endonuclease Chain A"/>
    <property type="match status" value="2"/>
</dbReference>
<evidence type="ECO:0000256" key="10">
    <source>
        <dbReference type="PIRSR" id="PIRSR610347-2"/>
    </source>
</evidence>
<evidence type="ECO:0000256" key="8">
    <source>
        <dbReference type="ARBA" id="ARBA00023242"/>
    </source>
</evidence>
<dbReference type="SUPFAM" id="SSF56024">
    <property type="entry name" value="Phospholipase D/nuclease"/>
    <property type="match status" value="2"/>
</dbReference>
<sequence>MVGEPPLKKQRLDASHAEQIRAQRAGFLSTLSRPISPPQSRTSNGSEAPPSNGRRTQGTSTQAADTLRALPTSQINGSFTAPTQINGRLASSTRRVIRSPFQLTRVRGLSAKDNIDSVSLHDILGDPLIKEAWIFNFCFDVNWTMQHFDADVRQLVNVKIVHGSWKREDGNRQAIEEHLKIWKNVQEIRAYLPDPFGTHHSKMIILFKHDDTAQVIIHTANMLEKDWDHMTQAAWRSPALPLLQASKDKESAVGAIGSGSRFKHDLLRYLGAYGGKLKPLIEQLGKHDFHAVRAALVASVPSYVKTSDPSDKRWGHLALADAVGAGNSSKLKSTHEQHLVCQVSSIATLPATWLDETVFKAARSSAKHLSTSIIYPTPTDLRSAITGYATGGSIHTKTISAAQQKQVAALRPYLHRWGAQSANTSMQAGRHLVPPHIKTYICYGSKPTTENPTPDIDWVLVTSANLSTQAWGTAAKVAKGVKDPGEAISHISSFEIGVLIWPELFLDESDGKATGRMVPTFGMDLPDIPRTPSTGDKVVVGMRMPYDLPLTSYGPGEMPWSPSSTYEEPDRLGRTWG</sequence>
<feature type="compositionally biased region" description="Basic and acidic residues" evidence="12">
    <location>
        <begin position="568"/>
        <end position="577"/>
    </location>
</feature>
<keyword evidence="3" id="KW-0540">Nuclease</keyword>
<evidence type="ECO:0000313" key="13">
    <source>
        <dbReference type="EMBL" id="KAK5957183.1"/>
    </source>
</evidence>
<protein>
    <recommendedName>
        <fullName evidence="15">Tyrosyl-DNA phosphodiesterase</fullName>
    </recommendedName>
</protein>
<evidence type="ECO:0000256" key="1">
    <source>
        <dbReference type="ARBA" id="ARBA00004123"/>
    </source>
</evidence>
<dbReference type="GO" id="GO:0005634">
    <property type="term" value="C:nucleus"/>
    <property type="evidence" value="ECO:0007669"/>
    <property type="project" value="UniProtKB-SubCell"/>
</dbReference>
<comment type="caution">
    <text evidence="13">The sequence shown here is derived from an EMBL/GenBank/DDBJ whole genome shotgun (WGS) entry which is preliminary data.</text>
</comment>
<dbReference type="FunFam" id="3.30.870.10:FF:000038">
    <property type="entry name" value="Probable tyrosyl-DNA phosphodiesterase"/>
    <property type="match status" value="1"/>
</dbReference>
<organism evidence="13 14">
    <name type="scientific">Knufia fluminis</name>
    <dbReference type="NCBI Taxonomy" id="191047"/>
    <lineage>
        <taxon>Eukaryota</taxon>
        <taxon>Fungi</taxon>
        <taxon>Dikarya</taxon>
        <taxon>Ascomycota</taxon>
        <taxon>Pezizomycotina</taxon>
        <taxon>Eurotiomycetes</taxon>
        <taxon>Chaetothyriomycetidae</taxon>
        <taxon>Chaetothyriales</taxon>
        <taxon>Trichomeriaceae</taxon>
        <taxon>Knufia</taxon>
    </lineage>
</organism>
<dbReference type="GO" id="GO:0006281">
    <property type="term" value="P:DNA repair"/>
    <property type="evidence" value="ECO:0007669"/>
    <property type="project" value="UniProtKB-KW"/>
</dbReference>
<keyword evidence="6" id="KW-0269">Exonuclease</keyword>
<comment type="similarity">
    <text evidence="2">Belongs to the tyrosyl-DNA phosphodiesterase family.</text>
</comment>
<feature type="binding site" evidence="10">
    <location>
        <position position="202"/>
    </location>
    <ligand>
        <name>substrate</name>
    </ligand>
</feature>
<accession>A0AAN8EK19</accession>
<keyword evidence="7" id="KW-0234">DNA repair</keyword>
<feature type="site" description="Interaction with DNA" evidence="11">
    <location>
        <position position="467"/>
    </location>
</feature>
<dbReference type="GO" id="GO:0003690">
    <property type="term" value="F:double-stranded DNA binding"/>
    <property type="evidence" value="ECO:0007669"/>
    <property type="project" value="TreeGrafter"/>
</dbReference>
<evidence type="ECO:0000256" key="12">
    <source>
        <dbReference type="SAM" id="MobiDB-lite"/>
    </source>
</evidence>
<evidence type="ECO:0008006" key="15">
    <source>
        <dbReference type="Google" id="ProtNLM"/>
    </source>
</evidence>
<dbReference type="AlphaFoldDB" id="A0AAN8EK19"/>
<feature type="region of interest" description="Disordered" evidence="12">
    <location>
        <begin position="557"/>
        <end position="577"/>
    </location>
</feature>
<evidence type="ECO:0000256" key="4">
    <source>
        <dbReference type="ARBA" id="ARBA00022763"/>
    </source>
</evidence>
<dbReference type="CDD" id="cd09123">
    <property type="entry name" value="PLDc_Tdp1_2"/>
    <property type="match status" value="1"/>
</dbReference>
<name>A0AAN8EK19_9EURO</name>
<dbReference type="GO" id="GO:0003697">
    <property type="term" value="F:single-stranded DNA binding"/>
    <property type="evidence" value="ECO:0007669"/>
    <property type="project" value="TreeGrafter"/>
</dbReference>
<feature type="active site" description="Nucleophile" evidence="9">
    <location>
        <position position="200"/>
    </location>
</feature>
<dbReference type="InterPro" id="IPR010347">
    <property type="entry name" value="Tdp1"/>
</dbReference>
<evidence type="ECO:0000256" key="6">
    <source>
        <dbReference type="ARBA" id="ARBA00022839"/>
    </source>
</evidence>
<feature type="compositionally biased region" description="Polar residues" evidence="12">
    <location>
        <begin position="29"/>
        <end position="46"/>
    </location>
</feature>
<dbReference type="GO" id="GO:0017005">
    <property type="term" value="F:3'-tyrosyl-DNA phosphodiesterase activity"/>
    <property type="evidence" value="ECO:0007669"/>
    <property type="project" value="TreeGrafter"/>
</dbReference>
<proteinExistence type="inferred from homology"/>
<feature type="binding site" evidence="10">
    <location>
        <position position="438"/>
    </location>
    <ligand>
        <name>substrate</name>
    </ligand>
</feature>
<dbReference type="PANTHER" id="PTHR12415:SF0">
    <property type="entry name" value="TYROSYL-DNA PHOSPHODIESTERASE 1"/>
    <property type="match status" value="1"/>
</dbReference>
<keyword evidence="14" id="KW-1185">Reference proteome</keyword>
<dbReference type="CDD" id="cd09194">
    <property type="entry name" value="PLDc_yTdp1_1"/>
    <property type="match status" value="1"/>
</dbReference>
<dbReference type="Proteomes" id="UP001316803">
    <property type="component" value="Unassembled WGS sequence"/>
</dbReference>
<evidence type="ECO:0000313" key="14">
    <source>
        <dbReference type="Proteomes" id="UP001316803"/>
    </source>
</evidence>
<dbReference type="Pfam" id="PF06087">
    <property type="entry name" value="Tyr-DNA_phospho"/>
    <property type="match status" value="1"/>
</dbReference>
<evidence type="ECO:0000256" key="9">
    <source>
        <dbReference type="PIRSR" id="PIRSR610347-1"/>
    </source>
</evidence>
<evidence type="ECO:0000256" key="2">
    <source>
        <dbReference type="ARBA" id="ARBA00010205"/>
    </source>
</evidence>
<keyword evidence="8" id="KW-0539">Nucleus</keyword>
<keyword evidence="4" id="KW-0227">DNA damage</keyword>